<gene>
    <name evidence="3" type="ORF">H2204_001659</name>
</gene>
<evidence type="ECO:0000313" key="4">
    <source>
        <dbReference type="Proteomes" id="UP001172681"/>
    </source>
</evidence>
<dbReference type="InterPro" id="IPR037523">
    <property type="entry name" value="VOC_core"/>
</dbReference>
<feature type="domain" description="VOC" evidence="2">
    <location>
        <begin position="8"/>
        <end position="151"/>
    </location>
</feature>
<dbReference type="Proteomes" id="UP001172681">
    <property type="component" value="Unassembled WGS sequence"/>
</dbReference>
<evidence type="ECO:0000313" key="3">
    <source>
        <dbReference type="EMBL" id="KAJ9644307.1"/>
    </source>
</evidence>
<organism evidence="3 4">
    <name type="scientific">Knufia peltigerae</name>
    <dbReference type="NCBI Taxonomy" id="1002370"/>
    <lineage>
        <taxon>Eukaryota</taxon>
        <taxon>Fungi</taxon>
        <taxon>Dikarya</taxon>
        <taxon>Ascomycota</taxon>
        <taxon>Pezizomycotina</taxon>
        <taxon>Eurotiomycetes</taxon>
        <taxon>Chaetothyriomycetidae</taxon>
        <taxon>Chaetothyriales</taxon>
        <taxon>Trichomeriaceae</taxon>
        <taxon>Knufia</taxon>
    </lineage>
</organism>
<dbReference type="InterPro" id="IPR029068">
    <property type="entry name" value="Glyas_Bleomycin-R_OHBP_Dase"/>
</dbReference>
<dbReference type="GO" id="GO:0004493">
    <property type="term" value="F:methylmalonyl-CoA epimerase activity"/>
    <property type="evidence" value="ECO:0007669"/>
    <property type="project" value="TreeGrafter"/>
</dbReference>
<dbReference type="PANTHER" id="PTHR43048">
    <property type="entry name" value="METHYLMALONYL-COA EPIMERASE"/>
    <property type="match status" value="1"/>
</dbReference>
<dbReference type="GO" id="GO:0046872">
    <property type="term" value="F:metal ion binding"/>
    <property type="evidence" value="ECO:0007669"/>
    <property type="project" value="UniProtKB-KW"/>
</dbReference>
<dbReference type="PROSITE" id="PS51819">
    <property type="entry name" value="VOC"/>
    <property type="match status" value="1"/>
</dbReference>
<proteinExistence type="predicted"/>
<comment type="caution">
    <text evidence="3">The sequence shown here is derived from an EMBL/GenBank/DDBJ whole genome shotgun (WGS) entry which is preliminary data.</text>
</comment>
<protein>
    <recommendedName>
        <fullName evidence="2">VOC domain-containing protein</fullName>
    </recommendedName>
</protein>
<dbReference type="GO" id="GO:0046491">
    <property type="term" value="P:L-methylmalonyl-CoA metabolic process"/>
    <property type="evidence" value="ECO:0007669"/>
    <property type="project" value="TreeGrafter"/>
</dbReference>
<dbReference type="Pfam" id="PF13669">
    <property type="entry name" value="Glyoxalase_4"/>
    <property type="match status" value="1"/>
</dbReference>
<dbReference type="EMBL" id="JAPDRN010000006">
    <property type="protein sequence ID" value="KAJ9644307.1"/>
    <property type="molecule type" value="Genomic_DNA"/>
</dbReference>
<keyword evidence="1" id="KW-0479">Metal-binding</keyword>
<dbReference type="InterPro" id="IPR051785">
    <property type="entry name" value="MMCE/EMCE_epimerase"/>
</dbReference>
<evidence type="ECO:0000256" key="1">
    <source>
        <dbReference type="ARBA" id="ARBA00022723"/>
    </source>
</evidence>
<keyword evidence="4" id="KW-1185">Reference proteome</keyword>
<dbReference type="AlphaFoldDB" id="A0AA38YCN4"/>
<dbReference type="Gene3D" id="3.10.180.10">
    <property type="entry name" value="2,3-Dihydroxybiphenyl 1,2-Dioxygenase, domain 1"/>
    <property type="match status" value="1"/>
</dbReference>
<dbReference type="PANTHER" id="PTHR43048:SF6">
    <property type="entry name" value="BLR8189 PROTEIN"/>
    <property type="match status" value="1"/>
</dbReference>
<evidence type="ECO:0000259" key="2">
    <source>
        <dbReference type="PROSITE" id="PS51819"/>
    </source>
</evidence>
<accession>A0AA38YCN4</accession>
<name>A0AA38YCN4_9EURO</name>
<reference evidence="3" key="1">
    <citation type="submission" date="2022-10" db="EMBL/GenBank/DDBJ databases">
        <title>Culturing micro-colonial fungi from biological soil crusts in the Mojave desert and describing Neophaeococcomyces mojavensis, and introducing the new genera and species Taxawa tesnikishii.</title>
        <authorList>
            <person name="Kurbessoian T."/>
            <person name="Stajich J.E."/>
        </authorList>
    </citation>
    <scope>NUCLEOTIDE SEQUENCE</scope>
    <source>
        <strain evidence="3">TK_35</strain>
    </source>
</reference>
<sequence>MSRTHKNVFNHLAISVPNLDEAVTWYSKIFGLQKLCPDALLEPELISKLPVSKIYGPRLRRMKIAFLDFGDGVGLELFEFLDPPYRKPEDPFDYAKGGFFHVGITVTDPEDTARAVCENGGRRMGEAIVMGSEKAVYCQDPWGNALECLSSGFEQILLAGRGGEAFNLPNGQ</sequence>
<dbReference type="SUPFAM" id="SSF54593">
    <property type="entry name" value="Glyoxalase/Bleomycin resistance protein/Dihydroxybiphenyl dioxygenase"/>
    <property type="match status" value="1"/>
</dbReference>